<accession>A0A8J3XTT9</accession>
<dbReference type="Proteomes" id="UP000605992">
    <property type="component" value="Unassembled WGS sequence"/>
</dbReference>
<dbReference type="AlphaFoldDB" id="A0A8J3XTT9"/>
<sequence length="63" mass="6232">MEVDGGTPGCHARGRAGLVVSGLLGAGSASDEGRGAPRPRGEITFGVPTPLSGDGTLRTDQRG</sequence>
<gene>
    <name evidence="2" type="ORF">Pth03_03400</name>
</gene>
<reference evidence="2" key="1">
    <citation type="submission" date="2021-01" db="EMBL/GenBank/DDBJ databases">
        <title>Whole genome shotgun sequence of Planotetraspora thailandica NBRC 104271.</title>
        <authorList>
            <person name="Komaki H."/>
            <person name="Tamura T."/>
        </authorList>
    </citation>
    <scope>NUCLEOTIDE SEQUENCE</scope>
    <source>
        <strain evidence="2">NBRC 104271</strain>
    </source>
</reference>
<protein>
    <submittedName>
        <fullName evidence="2">Uncharacterized protein</fullName>
    </submittedName>
</protein>
<evidence type="ECO:0000256" key="1">
    <source>
        <dbReference type="SAM" id="MobiDB-lite"/>
    </source>
</evidence>
<comment type="caution">
    <text evidence="2">The sequence shown here is derived from an EMBL/GenBank/DDBJ whole genome shotgun (WGS) entry which is preliminary data.</text>
</comment>
<proteinExistence type="predicted"/>
<name>A0A8J3XTT9_9ACTN</name>
<evidence type="ECO:0000313" key="2">
    <source>
        <dbReference type="EMBL" id="GII51951.1"/>
    </source>
</evidence>
<feature type="region of interest" description="Disordered" evidence="1">
    <location>
        <begin position="25"/>
        <end position="63"/>
    </location>
</feature>
<keyword evidence="3" id="KW-1185">Reference proteome</keyword>
<evidence type="ECO:0000313" key="3">
    <source>
        <dbReference type="Proteomes" id="UP000605992"/>
    </source>
</evidence>
<organism evidence="2 3">
    <name type="scientific">Planotetraspora thailandica</name>
    <dbReference type="NCBI Taxonomy" id="487172"/>
    <lineage>
        <taxon>Bacteria</taxon>
        <taxon>Bacillati</taxon>
        <taxon>Actinomycetota</taxon>
        <taxon>Actinomycetes</taxon>
        <taxon>Streptosporangiales</taxon>
        <taxon>Streptosporangiaceae</taxon>
        <taxon>Planotetraspora</taxon>
    </lineage>
</organism>
<dbReference type="EMBL" id="BOOR01000004">
    <property type="protein sequence ID" value="GII51951.1"/>
    <property type="molecule type" value="Genomic_DNA"/>
</dbReference>
<feature type="compositionally biased region" description="Basic and acidic residues" evidence="1">
    <location>
        <begin position="31"/>
        <end position="41"/>
    </location>
</feature>